<dbReference type="EMBL" id="HBIH01022146">
    <property type="protein sequence ID" value="CAE0328224.1"/>
    <property type="molecule type" value="Transcribed_RNA"/>
</dbReference>
<accession>A0A7S3N0M3</accession>
<gene>
    <name evidence="1" type="ORF">SINC0208_LOCUS8851</name>
</gene>
<protein>
    <submittedName>
        <fullName evidence="1">Uncharacterized protein</fullName>
    </submittedName>
</protein>
<sequence length="128" mass="14365">MKSAFGKKMDLSEFEADDLAQDKTEIFHLAKSMAFREKIRHTALSCYIKCGGMSKLQKDIAVVPYSLGADTIEEACFGDCLNVNFEKGPFLSMMGEVPEDAIPKKFIWGHGHKVDLGIPKPELHEREE</sequence>
<organism evidence="1">
    <name type="scientific">Strombidium inclinatum</name>
    <dbReference type="NCBI Taxonomy" id="197538"/>
    <lineage>
        <taxon>Eukaryota</taxon>
        <taxon>Sar</taxon>
        <taxon>Alveolata</taxon>
        <taxon>Ciliophora</taxon>
        <taxon>Intramacronucleata</taxon>
        <taxon>Spirotrichea</taxon>
        <taxon>Oligotrichia</taxon>
        <taxon>Strombidiidae</taxon>
        <taxon>Strombidium</taxon>
    </lineage>
</organism>
<reference evidence="1" key="1">
    <citation type="submission" date="2021-01" db="EMBL/GenBank/DDBJ databases">
        <authorList>
            <person name="Corre E."/>
            <person name="Pelletier E."/>
            <person name="Niang G."/>
            <person name="Scheremetjew M."/>
            <person name="Finn R."/>
            <person name="Kale V."/>
            <person name="Holt S."/>
            <person name="Cochrane G."/>
            <person name="Meng A."/>
            <person name="Brown T."/>
            <person name="Cohen L."/>
        </authorList>
    </citation>
    <scope>NUCLEOTIDE SEQUENCE</scope>
    <source>
        <strain evidence="1">S3</strain>
    </source>
</reference>
<proteinExistence type="predicted"/>
<name>A0A7S3N0M3_9SPIT</name>
<dbReference type="AlphaFoldDB" id="A0A7S3N0M3"/>
<evidence type="ECO:0000313" key="1">
    <source>
        <dbReference type="EMBL" id="CAE0328224.1"/>
    </source>
</evidence>